<dbReference type="AlphaFoldDB" id="A0A7V7TI08"/>
<name>A0A7V7TI08_9VIBR</name>
<protein>
    <recommendedName>
        <fullName evidence="3">TIR domain-containing protein</fullName>
    </recommendedName>
</protein>
<evidence type="ECO:0000313" key="1">
    <source>
        <dbReference type="EMBL" id="KAB0482445.1"/>
    </source>
</evidence>
<gene>
    <name evidence="1" type="ORF">F7Q91_03285</name>
</gene>
<proteinExistence type="predicted"/>
<organism evidence="1 2">
    <name type="scientific">Vibrio chagasii</name>
    <dbReference type="NCBI Taxonomy" id="170679"/>
    <lineage>
        <taxon>Bacteria</taxon>
        <taxon>Pseudomonadati</taxon>
        <taxon>Pseudomonadota</taxon>
        <taxon>Gammaproteobacteria</taxon>
        <taxon>Vibrionales</taxon>
        <taxon>Vibrionaceae</taxon>
        <taxon>Vibrio</taxon>
    </lineage>
</organism>
<dbReference type="Proteomes" id="UP000423756">
    <property type="component" value="Unassembled WGS sequence"/>
</dbReference>
<evidence type="ECO:0008006" key="3">
    <source>
        <dbReference type="Google" id="ProtNLM"/>
    </source>
</evidence>
<dbReference type="EMBL" id="VZPX01000004">
    <property type="protein sequence ID" value="KAB0482445.1"/>
    <property type="molecule type" value="Genomic_DNA"/>
</dbReference>
<sequence>MFKGYDITTNNTVAVDLVERFCHSGIHLGQSLNSFVKDSELQIHAELDDFYFKEGILDGDLLQKSWFPFIEKSHIFLSHSHKDKVIAEQFAYICNTMLDVNVFIDSQVWGYADDLLRKIDNKFCYQSDTGTYSYEARNKTTSNIYLMLQNSLNCMIDRSECLLFLNTQNTLEDFNTNGEIDQRTSSPWVMSELQFSSLVRRREHPLANRAKDLTESQFNKSINASDSNTFEVSYKVSTDHLKKHNYNVIYNWLYHCVEQDLKGFDALTALYQESFTDNLQRLQVTQ</sequence>
<evidence type="ECO:0000313" key="2">
    <source>
        <dbReference type="Proteomes" id="UP000423756"/>
    </source>
</evidence>
<dbReference type="RefSeq" id="WP_137406578.1">
    <property type="nucleotide sequence ID" value="NZ_AP025467.1"/>
</dbReference>
<accession>A0A7V7TI08</accession>
<reference evidence="1 2" key="1">
    <citation type="submission" date="2019-09" db="EMBL/GenBank/DDBJ databases">
        <title>Draft genome sequences of 48 bacterial type strains from the CCUG.</title>
        <authorList>
            <person name="Tunovic T."/>
            <person name="Pineiro-Iglesias B."/>
            <person name="Unosson C."/>
            <person name="Inganas E."/>
            <person name="Ohlen M."/>
            <person name="Cardew S."/>
            <person name="Jensie-Markopoulos S."/>
            <person name="Salva-Serra F."/>
            <person name="Jaen-Luchoro D."/>
            <person name="Karlsson R."/>
            <person name="Svensson-Stadler L."/>
            <person name="Chun J."/>
            <person name="Moore E."/>
        </authorList>
    </citation>
    <scope>NUCLEOTIDE SEQUENCE [LARGE SCALE GENOMIC DNA]</scope>
    <source>
        <strain evidence="1 2">CCUG 48643</strain>
    </source>
</reference>
<comment type="caution">
    <text evidence="1">The sequence shown here is derived from an EMBL/GenBank/DDBJ whole genome shotgun (WGS) entry which is preliminary data.</text>
</comment>
<dbReference type="GeneID" id="77344680"/>